<organism evidence="1 2">
    <name type="scientific">Candidatus Nitrospira kreftii</name>
    <dbReference type="NCBI Taxonomy" id="2652173"/>
    <lineage>
        <taxon>Bacteria</taxon>
        <taxon>Pseudomonadati</taxon>
        <taxon>Nitrospirota</taxon>
        <taxon>Nitrospiria</taxon>
        <taxon>Nitrospirales</taxon>
        <taxon>Nitrospiraceae</taxon>
        <taxon>Nitrospira</taxon>
    </lineage>
</organism>
<proteinExistence type="predicted"/>
<reference evidence="1 2" key="1">
    <citation type="journal article" date="2020" name="ISME J.">
        <title>Enrichment and physiological characterization of a novel comammox Nitrospira indicates ammonium inhibition of complete nitrification.</title>
        <authorList>
            <person name="Sakoula D."/>
            <person name="Koch H."/>
            <person name="Frank J."/>
            <person name="Jetten M.S.M."/>
            <person name="van Kessel M.A.H.J."/>
            <person name="Lucker S."/>
        </authorList>
    </citation>
    <scope>NUCLEOTIDE SEQUENCE [LARGE SCALE GENOMIC DNA]</scope>
    <source>
        <strain evidence="1">Comreactor17</strain>
    </source>
</reference>
<protein>
    <recommendedName>
        <fullName evidence="3">PEGA domain-containing protein</fullName>
    </recommendedName>
</protein>
<gene>
    <name evidence="1" type="ORF">Nkreftii_002944</name>
</gene>
<evidence type="ECO:0008006" key="3">
    <source>
        <dbReference type="Google" id="ProtNLM"/>
    </source>
</evidence>
<dbReference type="Proteomes" id="UP000593737">
    <property type="component" value="Chromosome"/>
</dbReference>
<sequence length="140" mass="15651">MMYRNGRRRLRTIGLFVGLLSLSGCGSWWHGGYQSVTIFTSPLDAQVIIDERVHLLAPGTVSLSRKDDHQAVITKEGYEPKTMALTRTWSWWVIGDIFGCAIIFSPACISTDKDNGGYYTFKDKVYVTLEQKSAGLVPSQ</sequence>
<evidence type="ECO:0000313" key="1">
    <source>
        <dbReference type="EMBL" id="QPD05170.1"/>
    </source>
</evidence>
<dbReference type="PROSITE" id="PS51257">
    <property type="entry name" value="PROKAR_LIPOPROTEIN"/>
    <property type="match status" value="1"/>
</dbReference>
<accession>A0A7S8FG18</accession>
<dbReference type="KEGG" id="nkf:Nkreftii_002944"/>
<evidence type="ECO:0000313" key="2">
    <source>
        <dbReference type="Proteomes" id="UP000593737"/>
    </source>
</evidence>
<name>A0A7S8FG18_9BACT</name>
<dbReference type="AlphaFoldDB" id="A0A7S8FG18"/>
<dbReference type="EMBL" id="CP047423">
    <property type="protein sequence ID" value="QPD05170.1"/>
    <property type="molecule type" value="Genomic_DNA"/>
</dbReference>